<keyword evidence="2" id="KW-1185">Reference proteome</keyword>
<proteinExistence type="predicted"/>
<protein>
    <submittedName>
        <fullName evidence="1">Uncharacterized protein</fullName>
    </submittedName>
</protein>
<name>A0A1M6MI50_9FLAO</name>
<evidence type="ECO:0000313" key="1">
    <source>
        <dbReference type="EMBL" id="SHJ83086.1"/>
    </source>
</evidence>
<dbReference type="STRING" id="558155.SAMN04487911_1425"/>
<dbReference type="EMBL" id="FQYX01000042">
    <property type="protein sequence ID" value="SHJ83086.1"/>
    <property type="molecule type" value="Genomic_DNA"/>
</dbReference>
<sequence length="233" mass="26896">MKQSIITLLLLLVTLTIGAQTDYSNMILSYSENREIFFHKYEPNLIIKAEYSSITEAENNYPEQLIQSILSATNQEWINYNTLGGAEKATEQNQSHFDRVLTMDKNKNFFKLHHKLTFTIGNIPTAIIKFFIHQEENEPVSGAVVMQKVDGRWQHTSNPTLSTLSIIVMRLKTTVLQGILLNDSEDKDIIALSKRVSSESGLDLQKLEDEFMSWYNPELDRYKIEMFIDPKAW</sequence>
<gene>
    <name evidence="1" type="ORF">SAMN04487911_1425</name>
</gene>
<dbReference type="Proteomes" id="UP000184231">
    <property type="component" value="Unassembled WGS sequence"/>
</dbReference>
<dbReference type="AlphaFoldDB" id="A0A1M6MI50"/>
<organism evidence="1 2">
    <name type="scientific">Arenibacter nanhaiticus</name>
    <dbReference type="NCBI Taxonomy" id="558155"/>
    <lineage>
        <taxon>Bacteria</taxon>
        <taxon>Pseudomonadati</taxon>
        <taxon>Bacteroidota</taxon>
        <taxon>Flavobacteriia</taxon>
        <taxon>Flavobacteriales</taxon>
        <taxon>Flavobacteriaceae</taxon>
        <taxon>Arenibacter</taxon>
    </lineage>
</organism>
<evidence type="ECO:0000313" key="2">
    <source>
        <dbReference type="Proteomes" id="UP000184231"/>
    </source>
</evidence>
<dbReference type="OrthoDB" id="1415009at2"/>
<reference evidence="1 2" key="1">
    <citation type="submission" date="2016-11" db="EMBL/GenBank/DDBJ databases">
        <authorList>
            <person name="Jaros S."/>
            <person name="Januszkiewicz K."/>
            <person name="Wedrychowicz H."/>
        </authorList>
    </citation>
    <scope>NUCLEOTIDE SEQUENCE [LARGE SCALE GENOMIC DNA]</scope>
    <source>
        <strain evidence="1 2">CGMCC 1.8863</strain>
    </source>
</reference>
<accession>A0A1M6MI50</accession>
<dbReference type="RefSeq" id="WP_072765877.1">
    <property type="nucleotide sequence ID" value="NZ_FQYX01000042.1"/>
</dbReference>